<keyword evidence="3" id="KW-1003">Cell membrane</keyword>
<dbReference type="PANTHER" id="PTHR40043">
    <property type="entry name" value="UPF0719 INNER MEMBRANE PROTEIN YJFL"/>
    <property type="match status" value="1"/>
</dbReference>
<sequence>MFMDALKMSLPADAVLGFMLYMLGAALVFALYAFIYTRLTPYNEFALIRQGNSAASIALSGALLGFAIPVASAISHSISIIDFLLWAGIASVVQVLAFFVVSLTLKGLSQRIANQENSAAILVASVSVGVGLLNAACMTPSV</sequence>
<dbReference type="AlphaFoldDB" id="A0A1H4JBW5"/>
<evidence type="ECO:0000256" key="4">
    <source>
        <dbReference type="ARBA" id="ARBA00022692"/>
    </source>
</evidence>
<dbReference type="RefSeq" id="WP_092309115.1">
    <property type="nucleotide sequence ID" value="NZ_FNTJ01000001.1"/>
</dbReference>
<dbReference type="PANTHER" id="PTHR40043:SF1">
    <property type="entry name" value="UPF0719 INNER MEMBRANE PROTEIN YJFL"/>
    <property type="match status" value="1"/>
</dbReference>
<feature type="transmembrane region" description="Helical" evidence="7">
    <location>
        <begin position="15"/>
        <end position="36"/>
    </location>
</feature>
<feature type="transmembrane region" description="Helical" evidence="7">
    <location>
        <begin position="84"/>
        <end position="105"/>
    </location>
</feature>
<feature type="transmembrane region" description="Helical" evidence="7">
    <location>
        <begin position="57"/>
        <end position="78"/>
    </location>
</feature>
<keyword evidence="5 7" id="KW-1133">Transmembrane helix</keyword>
<dbReference type="InterPro" id="IPR007140">
    <property type="entry name" value="DUF350"/>
</dbReference>
<gene>
    <name evidence="8" type="ORF">SAMN05216178_0294</name>
</gene>
<proteinExistence type="inferred from homology"/>
<evidence type="ECO:0000313" key="9">
    <source>
        <dbReference type="Proteomes" id="UP000198982"/>
    </source>
</evidence>
<keyword evidence="9" id="KW-1185">Reference proteome</keyword>
<organism evidence="8 9">
    <name type="scientific">Pseudomonas saponiphila</name>
    <dbReference type="NCBI Taxonomy" id="556534"/>
    <lineage>
        <taxon>Bacteria</taxon>
        <taxon>Pseudomonadati</taxon>
        <taxon>Pseudomonadota</taxon>
        <taxon>Gammaproteobacteria</taxon>
        <taxon>Pseudomonadales</taxon>
        <taxon>Pseudomonadaceae</taxon>
        <taxon>Pseudomonas</taxon>
    </lineage>
</organism>
<evidence type="ECO:0000256" key="5">
    <source>
        <dbReference type="ARBA" id="ARBA00022989"/>
    </source>
</evidence>
<dbReference type="Pfam" id="PF03994">
    <property type="entry name" value="DUF350"/>
    <property type="match status" value="1"/>
</dbReference>
<reference evidence="9" key="1">
    <citation type="submission" date="2016-10" db="EMBL/GenBank/DDBJ databases">
        <authorList>
            <person name="Varghese N."/>
            <person name="Submissions S."/>
        </authorList>
    </citation>
    <scope>NUCLEOTIDE SEQUENCE [LARGE SCALE GENOMIC DNA]</scope>
    <source>
        <strain evidence="9">DSM 9751</strain>
    </source>
</reference>
<evidence type="ECO:0000256" key="3">
    <source>
        <dbReference type="ARBA" id="ARBA00022475"/>
    </source>
</evidence>
<feature type="transmembrane region" description="Helical" evidence="7">
    <location>
        <begin position="117"/>
        <end position="136"/>
    </location>
</feature>
<evidence type="ECO:0000256" key="1">
    <source>
        <dbReference type="ARBA" id="ARBA00004651"/>
    </source>
</evidence>
<keyword evidence="4 7" id="KW-0812">Transmembrane</keyword>
<comment type="similarity">
    <text evidence="2">Belongs to the UPF0719 family.</text>
</comment>
<dbReference type="Proteomes" id="UP000198982">
    <property type="component" value="Unassembled WGS sequence"/>
</dbReference>
<evidence type="ECO:0000256" key="7">
    <source>
        <dbReference type="SAM" id="Phobius"/>
    </source>
</evidence>
<accession>A0A1H4JBW5</accession>
<protein>
    <submittedName>
        <fullName evidence="8">Putative membrane protein</fullName>
    </submittedName>
</protein>
<keyword evidence="6 7" id="KW-0472">Membrane</keyword>
<evidence type="ECO:0000256" key="2">
    <source>
        <dbReference type="ARBA" id="ARBA00005779"/>
    </source>
</evidence>
<evidence type="ECO:0000313" key="8">
    <source>
        <dbReference type="EMBL" id="SEB43849.1"/>
    </source>
</evidence>
<dbReference type="GO" id="GO:0005886">
    <property type="term" value="C:plasma membrane"/>
    <property type="evidence" value="ECO:0007669"/>
    <property type="project" value="UniProtKB-SubCell"/>
</dbReference>
<comment type="subcellular location">
    <subcellularLocation>
        <location evidence="1">Cell membrane</location>
        <topology evidence="1">Multi-pass membrane protein</topology>
    </subcellularLocation>
</comment>
<name>A0A1H4JBW5_9PSED</name>
<evidence type="ECO:0000256" key="6">
    <source>
        <dbReference type="ARBA" id="ARBA00023136"/>
    </source>
</evidence>
<dbReference type="EMBL" id="FNTJ01000001">
    <property type="protein sequence ID" value="SEB43849.1"/>
    <property type="molecule type" value="Genomic_DNA"/>
</dbReference>